<evidence type="ECO:0000256" key="2">
    <source>
        <dbReference type="ARBA" id="ARBA00004141"/>
    </source>
</evidence>
<dbReference type="EC" id="2.5.1.39" evidence="11 12"/>
<feature type="transmembrane region" description="Helical" evidence="11">
    <location>
        <begin position="239"/>
        <end position="262"/>
    </location>
</feature>
<evidence type="ECO:0000256" key="12">
    <source>
        <dbReference type="NCBIfam" id="TIGR01474"/>
    </source>
</evidence>
<dbReference type="Gene3D" id="1.20.120.1780">
    <property type="entry name" value="UbiA prenyltransferase"/>
    <property type="match status" value="1"/>
</dbReference>
<feature type="transmembrane region" description="Helical" evidence="11">
    <location>
        <begin position="113"/>
        <end position="133"/>
    </location>
</feature>
<dbReference type="InterPro" id="IPR030470">
    <property type="entry name" value="UbiA_prenylTrfase_CS"/>
</dbReference>
<comment type="pathway">
    <text evidence="11">Cofactor biosynthesis; ubiquinone biosynthesis.</text>
</comment>
<keyword evidence="6 11" id="KW-0808">Transferase</keyword>
<dbReference type="Proteomes" id="UP001595776">
    <property type="component" value="Unassembled WGS sequence"/>
</dbReference>
<feature type="transmembrane region" description="Helical" evidence="11">
    <location>
        <begin position="189"/>
        <end position="208"/>
    </location>
</feature>
<organism evidence="13 14">
    <name type="scientific">Kordiimonas lipolytica</name>
    <dbReference type="NCBI Taxonomy" id="1662421"/>
    <lineage>
        <taxon>Bacteria</taxon>
        <taxon>Pseudomonadati</taxon>
        <taxon>Pseudomonadota</taxon>
        <taxon>Alphaproteobacteria</taxon>
        <taxon>Kordiimonadales</taxon>
        <taxon>Kordiimonadaceae</taxon>
        <taxon>Kordiimonas</taxon>
    </lineage>
</organism>
<dbReference type="GO" id="GO:0008412">
    <property type="term" value="F:4-hydroxybenzoate polyprenyltransferase activity"/>
    <property type="evidence" value="ECO:0007669"/>
    <property type="project" value="UniProtKB-EC"/>
</dbReference>
<dbReference type="Pfam" id="PF01040">
    <property type="entry name" value="UbiA"/>
    <property type="match status" value="1"/>
</dbReference>
<dbReference type="EMBL" id="JBHSCR010000003">
    <property type="protein sequence ID" value="MFC4347428.1"/>
    <property type="molecule type" value="Genomic_DNA"/>
</dbReference>
<keyword evidence="5 11" id="KW-0997">Cell inner membrane</keyword>
<evidence type="ECO:0000256" key="7">
    <source>
        <dbReference type="ARBA" id="ARBA00022688"/>
    </source>
</evidence>
<dbReference type="Gene3D" id="1.10.357.140">
    <property type="entry name" value="UbiA prenyltransferase"/>
    <property type="match status" value="1"/>
</dbReference>
<dbReference type="PANTHER" id="PTHR11048">
    <property type="entry name" value="PRENYLTRANSFERASES"/>
    <property type="match status" value="1"/>
</dbReference>
<evidence type="ECO:0000256" key="5">
    <source>
        <dbReference type="ARBA" id="ARBA00022519"/>
    </source>
</evidence>
<evidence type="ECO:0000313" key="14">
    <source>
        <dbReference type="Proteomes" id="UP001595776"/>
    </source>
</evidence>
<keyword evidence="10 11" id="KW-0472">Membrane</keyword>
<evidence type="ECO:0000256" key="8">
    <source>
        <dbReference type="ARBA" id="ARBA00022692"/>
    </source>
</evidence>
<comment type="subcellular location">
    <subcellularLocation>
        <location evidence="11">Cell inner membrane</location>
        <topology evidence="11">Multi-pass membrane protein</topology>
    </subcellularLocation>
    <subcellularLocation>
        <location evidence="2">Membrane</location>
        <topology evidence="2">Multi-pass membrane protein</topology>
    </subcellularLocation>
</comment>
<dbReference type="InterPro" id="IPR044878">
    <property type="entry name" value="UbiA_sf"/>
</dbReference>
<dbReference type="CDD" id="cd13959">
    <property type="entry name" value="PT_UbiA_COQ2"/>
    <property type="match status" value="1"/>
</dbReference>
<reference evidence="14" key="1">
    <citation type="journal article" date="2019" name="Int. J. Syst. Evol. Microbiol.">
        <title>The Global Catalogue of Microorganisms (GCM) 10K type strain sequencing project: providing services to taxonomists for standard genome sequencing and annotation.</title>
        <authorList>
            <consortium name="The Broad Institute Genomics Platform"/>
            <consortium name="The Broad Institute Genome Sequencing Center for Infectious Disease"/>
            <person name="Wu L."/>
            <person name="Ma J."/>
        </authorList>
    </citation>
    <scope>NUCLEOTIDE SEQUENCE [LARGE SCALE GENOMIC DNA]</scope>
    <source>
        <strain evidence="14">CGMCC 1.15304</strain>
    </source>
</reference>
<keyword evidence="8 11" id="KW-0812">Transmembrane</keyword>
<evidence type="ECO:0000256" key="1">
    <source>
        <dbReference type="ARBA" id="ARBA00001946"/>
    </source>
</evidence>
<feature type="transmembrane region" description="Helical" evidence="11">
    <location>
        <begin position="166"/>
        <end position="183"/>
    </location>
</feature>
<dbReference type="HAMAP" id="MF_01635">
    <property type="entry name" value="UbiA"/>
    <property type="match status" value="1"/>
</dbReference>
<evidence type="ECO:0000256" key="11">
    <source>
        <dbReference type="HAMAP-Rule" id="MF_01635"/>
    </source>
</evidence>
<dbReference type="InterPro" id="IPR000537">
    <property type="entry name" value="UbiA_prenyltransferase"/>
</dbReference>
<evidence type="ECO:0000256" key="4">
    <source>
        <dbReference type="ARBA" id="ARBA00022475"/>
    </source>
</evidence>
<comment type="cofactor">
    <cofactor evidence="1 11">
        <name>Mg(2+)</name>
        <dbReference type="ChEBI" id="CHEBI:18420"/>
    </cofactor>
</comment>
<feature type="transmembrane region" description="Helical" evidence="11">
    <location>
        <begin position="42"/>
        <end position="63"/>
    </location>
</feature>
<keyword evidence="11" id="KW-0460">Magnesium</keyword>
<keyword evidence="9 11" id="KW-1133">Transmembrane helix</keyword>
<sequence length="312" mass="34212">MFWRNKKDVVKTADAVEGSFVYRHAPAALRPYLKLARMDRPVGTWLLLWPCLWSTALAADGALTFHHGYLMLLFAIGALVMRGAGCTYNDIIDRNFDGAVERTKSRPIPAGEVSLKGAWAFLVLQCLIGFLVLIQLNPFAIMVGLGSLAMVAIYPFMKRITYWPQAWLGLTFNWGALVGWAAVRGSLDWPAIILYAGGLFWTLGYDTIYAHQDKEDDALIGVKSTALALGAKTRPAISLFYGLFIFALLGAGILANLGIIYYPVLALAGLHLAAQIRRVNIDDAAVCLEVFRSNIAFGWIVFAALLLGQAVQ</sequence>
<keyword evidence="4 11" id="KW-1003">Cell membrane</keyword>
<keyword evidence="7 11" id="KW-0831">Ubiquinone biosynthesis</keyword>
<dbReference type="PROSITE" id="PS00943">
    <property type="entry name" value="UBIA"/>
    <property type="match status" value="1"/>
</dbReference>
<proteinExistence type="inferred from homology"/>
<dbReference type="PANTHER" id="PTHR11048:SF28">
    <property type="entry name" value="4-HYDROXYBENZOATE POLYPRENYLTRANSFERASE, MITOCHONDRIAL"/>
    <property type="match status" value="1"/>
</dbReference>
<keyword evidence="14" id="KW-1185">Reference proteome</keyword>
<gene>
    <name evidence="11 13" type="primary">ubiA</name>
    <name evidence="13" type="ORF">ACFO5Q_06180</name>
</gene>
<comment type="similarity">
    <text evidence="3 11">Belongs to the UbiA prenyltransferase family.</text>
</comment>
<feature type="transmembrane region" description="Helical" evidence="11">
    <location>
        <begin position="69"/>
        <end position="92"/>
    </location>
</feature>
<name>A0ABV8UAB0_9PROT</name>
<evidence type="ECO:0000313" key="13">
    <source>
        <dbReference type="EMBL" id="MFC4347428.1"/>
    </source>
</evidence>
<evidence type="ECO:0000256" key="10">
    <source>
        <dbReference type="ARBA" id="ARBA00023136"/>
    </source>
</evidence>
<comment type="function">
    <text evidence="11">Catalyzes the prenylation of para-hydroxybenzoate (PHB) with an all-trans polyprenyl group. Mediates the second step in the final reaction sequence of ubiquinone-8 (UQ-8) biosynthesis, which is the condensation of the polyisoprenoid side chain with PHB, generating the first membrane-bound Q intermediate 3-octaprenyl-4-hydroxybenzoate.</text>
</comment>
<comment type="caution">
    <text evidence="13">The sequence shown here is derived from an EMBL/GenBank/DDBJ whole genome shotgun (WGS) entry which is preliminary data.</text>
</comment>
<evidence type="ECO:0000256" key="9">
    <source>
        <dbReference type="ARBA" id="ARBA00022989"/>
    </source>
</evidence>
<evidence type="ECO:0000256" key="6">
    <source>
        <dbReference type="ARBA" id="ARBA00022679"/>
    </source>
</evidence>
<feature type="transmembrane region" description="Helical" evidence="11">
    <location>
        <begin position="295"/>
        <end position="311"/>
    </location>
</feature>
<protein>
    <recommendedName>
        <fullName evidence="11 12">4-hydroxybenzoate octaprenyltransferase</fullName>
        <ecNumber evidence="11 12">2.5.1.39</ecNumber>
    </recommendedName>
    <alternativeName>
        <fullName evidence="11">4-HB polyprenyltransferase</fullName>
    </alternativeName>
</protein>
<dbReference type="InterPro" id="IPR039653">
    <property type="entry name" value="Prenyltransferase"/>
</dbReference>
<evidence type="ECO:0000256" key="3">
    <source>
        <dbReference type="ARBA" id="ARBA00005985"/>
    </source>
</evidence>
<dbReference type="NCBIfam" id="TIGR01474">
    <property type="entry name" value="ubiA_proteo"/>
    <property type="match status" value="1"/>
</dbReference>
<dbReference type="InterPro" id="IPR006370">
    <property type="entry name" value="HB_polyprenyltransferase-like"/>
</dbReference>
<comment type="catalytic activity">
    <reaction evidence="11">
        <text>all-trans-octaprenyl diphosphate + 4-hydroxybenzoate = 4-hydroxy-3-(all-trans-octaprenyl)benzoate + diphosphate</text>
        <dbReference type="Rhea" id="RHEA:27782"/>
        <dbReference type="ChEBI" id="CHEBI:1617"/>
        <dbReference type="ChEBI" id="CHEBI:17879"/>
        <dbReference type="ChEBI" id="CHEBI:33019"/>
        <dbReference type="ChEBI" id="CHEBI:57711"/>
        <dbReference type="EC" id="2.5.1.39"/>
    </reaction>
</comment>
<dbReference type="RefSeq" id="WP_068153496.1">
    <property type="nucleotide sequence ID" value="NZ_JBHSCR010000003.1"/>
</dbReference>
<accession>A0ABV8UAB0</accession>